<keyword evidence="3" id="KW-1185">Reference proteome</keyword>
<dbReference type="Proteomes" id="UP000240542">
    <property type="component" value="Unassembled WGS sequence"/>
</dbReference>
<name>A0A2P8DP47_9ACTN</name>
<dbReference type="Gene3D" id="1.10.3210.10">
    <property type="entry name" value="Hypothetical protein af1432"/>
    <property type="match status" value="1"/>
</dbReference>
<dbReference type="InterPro" id="IPR006674">
    <property type="entry name" value="HD_domain"/>
</dbReference>
<reference evidence="2 3" key="1">
    <citation type="submission" date="2018-03" db="EMBL/GenBank/DDBJ databases">
        <title>Genomic Encyclopedia of Archaeal and Bacterial Type Strains, Phase II (KMG-II): from individual species to whole genera.</title>
        <authorList>
            <person name="Goeker M."/>
        </authorList>
    </citation>
    <scope>NUCLEOTIDE SEQUENCE [LARGE SCALE GENOMIC DNA]</scope>
    <source>
        <strain evidence="2 3">DSM 45312</strain>
    </source>
</reference>
<dbReference type="InterPro" id="IPR006675">
    <property type="entry name" value="HDIG_dom"/>
</dbReference>
<dbReference type="SUPFAM" id="SSF109604">
    <property type="entry name" value="HD-domain/PDEase-like"/>
    <property type="match status" value="1"/>
</dbReference>
<dbReference type="Pfam" id="PF01966">
    <property type="entry name" value="HD"/>
    <property type="match status" value="1"/>
</dbReference>
<dbReference type="OrthoDB" id="1722553at2"/>
<dbReference type="EMBL" id="PYGA01000004">
    <property type="protein sequence ID" value="PSK98997.1"/>
    <property type="molecule type" value="Genomic_DNA"/>
</dbReference>
<comment type="caution">
    <text evidence="2">The sequence shown here is derived from an EMBL/GenBank/DDBJ whole genome shotgun (WGS) entry which is preliminary data.</text>
</comment>
<feature type="domain" description="HD" evidence="1">
    <location>
        <begin position="26"/>
        <end position="143"/>
    </location>
</feature>
<proteinExistence type="predicted"/>
<dbReference type="CDD" id="cd00077">
    <property type="entry name" value="HDc"/>
    <property type="match status" value="1"/>
</dbReference>
<evidence type="ECO:0000259" key="1">
    <source>
        <dbReference type="Pfam" id="PF01966"/>
    </source>
</evidence>
<dbReference type="RefSeq" id="WP_106582310.1">
    <property type="nucleotide sequence ID" value="NZ_PYGA01000004.1"/>
</dbReference>
<protein>
    <recommendedName>
        <fullName evidence="1">HD domain-containing protein</fullName>
    </recommendedName>
</protein>
<gene>
    <name evidence="2" type="ORF">CLV63_104221</name>
</gene>
<evidence type="ECO:0000313" key="2">
    <source>
        <dbReference type="EMBL" id="PSK98997.1"/>
    </source>
</evidence>
<organism evidence="2 3">
    <name type="scientific">Murinocardiopsis flavida</name>
    <dbReference type="NCBI Taxonomy" id="645275"/>
    <lineage>
        <taxon>Bacteria</taxon>
        <taxon>Bacillati</taxon>
        <taxon>Actinomycetota</taxon>
        <taxon>Actinomycetes</taxon>
        <taxon>Streptosporangiales</taxon>
        <taxon>Nocardiopsidaceae</taxon>
        <taxon>Murinocardiopsis</taxon>
    </lineage>
</organism>
<dbReference type="AlphaFoldDB" id="A0A2P8DP47"/>
<evidence type="ECO:0000313" key="3">
    <source>
        <dbReference type="Proteomes" id="UP000240542"/>
    </source>
</evidence>
<dbReference type="InterPro" id="IPR003607">
    <property type="entry name" value="HD/PDEase_dom"/>
</dbReference>
<sequence length="207" mass="22759">MQLPTDPEIRALHARHAPTPAAFDLVYTHCAIVCRIAEQFLDRRGTGLDRGLVRAGSLLHDIGVYRLFGASGELDHARYIRHGILGHEILAEEGLPDALRRFCSHHTGISSDDVRAQCLPVPIGDYLPETGEELLVSHADAFHSKTDPPVFRTAASYTHSIRRFGAHKTTRFAAMLAAFGEPDFGPLTAAYGHALADRPSRRSFRDG</sequence>
<accession>A0A2P8DP47</accession>
<dbReference type="NCBIfam" id="TIGR00277">
    <property type="entry name" value="HDIG"/>
    <property type="match status" value="1"/>
</dbReference>